<dbReference type="AlphaFoldDB" id="G0MJP6"/>
<reference evidence="4" key="1">
    <citation type="submission" date="2011-07" db="EMBL/GenBank/DDBJ databases">
        <authorList>
            <consortium name="Caenorhabditis brenneri Sequencing and Analysis Consortium"/>
            <person name="Wilson R.K."/>
        </authorList>
    </citation>
    <scope>NUCLEOTIDE SEQUENCE [LARGE SCALE GENOMIC DNA]</scope>
    <source>
        <strain evidence="4">PB2801</strain>
    </source>
</reference>
<keyword evidence="2" id="KW-1133">Transmembrane helix</keyword>
<protein>
    <submittedName>
        <fullName evidence="3">Uncharacterized protein</fullName>
    </submittedName>
</protein>
<feature type="transmembrane region" description="Helical" evidence="2">
    <location>
        <begin position="42"/>
        <end position="66"/>
    </location>
</feature>
<accession>G0MJP6</accession>
<evidence type="ECO:0000256" key="1">
    <source>
        <dbReference type="SAM" id="MobiDB-lite"/>
    </source>
</evidence>
<keyword evidence="4" id="KW-1185">Reference proteome</keyword>
<evidence type="ECO:0000313" key="4">
    <source>
        <dbReference type="Proteomes" id="UP000008068"/>
    </source>
</evidence>
<keyword evidence="2" id="KW-0472">Membrane</keyword>
<feature type="compositionally biased region" description="Polar residues" evidence="1">
    <location>
        <begin position="127"/>
        <end position="143"/>
    </location>
</feature>
<gene>
    <name evidence="3" type="ORF">CAEBREN_10880</name>
</gene>
<feature type="region of interest" description="Disordered" evidence="1">
    <location>
        <begin position="124"/>
        <end position="143"/>
    </location>
</feature>
<dbReference type="EMBL" id="GL379797">
    <property type="protein sequence ID" value="EGT32350.1"/>
    <property type="molecule type" value="Genomic_DNA"/>
</dbReference>
<dbReference type="InParanoid" id="G0MJP6"/>
<proteinExistence type="predicted"/>
<keyword evidence="2" id="KW-0812">Transmembrane</keyword>
<dbReference type="Proteomes" id="UP000008068">
    <property type="component" value="Unassembled WGS sequence"/>
</dbReference>
<dbReference type="HOGENOM" id="CLU_1807887_0_0_1"/>
<sequence length="143" mass="16551">MNLENSTESLYDLLKEYVGNQMGEERRGEEFRKSNQEGAANFFLNVLKVLALIITAFLLHYLWLYWKSGRVGPVTRIPKVIINQKYLKEEKYTKNPEWKCLIEYSGDDRNMCTGKVDDILRMKSGTETEQSEVPPSYSSLSIA</sequence>
<evidence type="ECO:0000313" key="3">
    <source>
        <dbReference type="EMBL" id="EGT32350.1"/>
    </source>
</evidence>
<evidence type="ECO:0000256" key="2">
    <source>
        <dbReference type="SAM" id="Phobius"/>
    </source>
</evidence>
<organism evidence="4">
    <name type="scientific">Caenorhabditis brenneri</name>
    <name type="common">Nematode worm</name>
    <dbReference type="NCBI Taxonomy" id="135651"/>
    <lineage>
        <taxon>Eukaryota</taxon>
        <taxon>Metazoa</taxon>
        <taxon>Ecdysozoa</taxon>
        <taxon>Nematoda</taxon>
        <taxon>Chromadorea</taxon>
        <taxon>Rhabditida</taxon>
        <taxon>Rhabditina</taxon>
        <taxon>Rhabditomorpha</taxon>
        <taxon>Rhabditoidea</taxon>
        <taxon>Rhabditidae</taxon>
        <taxon>Peloderinae</taxon>
        <taxon>Caenorhabditis</taxon>
    </lineage>
</organism>
<name>G0MJP6_CAEBE</name>